<dbReference type="CDD" id="cd00156">
    <property type="entry name" value="REC"/>
    <property type="match status" value="1"/>
</dbReference>
<organism evidence="10 11">
    <name type="scientific">Exilibacterium tricleocarpae</name>
    <dbReference type="NCBI Taxonomy" id="2591008"/>
    <lineage>
        <taxon>Bacteria</taxon>
        <taxon>Pseudomonadati</taxon>
        <taxon>Pseudomonadota</taxon>
        <taxon>Gammaproteobacteria</taxon>
        <taxon>Cellvibrionales</taxon>
        <taxon>Cellvibrionaceae</taxon>
        <taxon>Exilibacterium</taxon>
    </lineage>
</organism>
<evidence type="ECO:0000256" key="7">
    <source>
        <dbReference type="SAM" id="Phobius"/>
    </source>
</evidence>
<evidence type="ECO:0000313" key="11">
    <source>
        <dbReference type="Proteomes" id="UP000319732"/>
    </source>
</evidence>
<dbReference type="Gene3D" id="1.10.287.130">
    <property type="match status" value="1"/>
</dbReference>
<dbReference type="Gene3D" id="3.30.565.10">
    <property type="entry name" value="Histidine kinase-like ATPase, C-terminal domain"/>
    <property type="match status" value="1"/>
</dbReference>
<dbReference type="PANTHER" id="PTHR43047">
    <property type="entry name" value="TWO-COMPONENT HISTIDINE PROTEIN KINASE"/>
    <property type="match status" value="1"/>
</dbReference>
<evidence type="ECO:0000256" key="2">
    <source>
        <dbReference type="ARBA" id="ARBA00012438"/>
    </source>
</evidence>
<dbReference type="CDD" id="cd00082">
    <property type="entry name" value="HisKA"/>
    <property type="match status" value="1"/>
</dbReference>
<feature type="transmembrane region" description="Helical" evidence="7">
    <location>
        <begin position="211"/>
        <end position="234"/>
    </location>
</feature>
<comment type="catalytic activity">
    <reaction evidence="1">
        <text>ATP + protein L-histidine = ADP + protein N-phospho-L-histidine.</text>
        <dbReference type="EC" id="2.7.13.3"/>
    </reaction>
</comment>
<dbReference type="InterPro" id="IPR003594">
    <property type="entry name" value="HATPase_dom"/>
</dbReference>
<dbReference type="PROSITE" id="PS50110">
    <property type="entry name" value="RESPONSE_REGULATORY"/>
    <property type="match status" value="1"/>
</dbReference>
<proteinExistence type="predicted"/>
<dbReference type="SUPFAM" id="SSF52172">
    <property type="entry name" value="CheY-like"/>
    <property type="match status" value="1"/>
</dbReference>
<dbReference type="Gene3D" id="3.40.50.2300">
    <property type="match status" value="1"/>
</dbReference>
<accession>A0A545SY89</accession>
<dbReference type="Proteomes" id="UP000319732">
    <property type="component" value="Unassembled WGS sequence"/>
</dbReference>
<dbReference type="InterPro" id="IPR001789">
    <property type="entry name" value="Sig_transdc_resp-reg_receiver"/>
</dbReference>
<keyword evidence="11" id="KW-1185">Reference proteome</keyword>
<feature type="transmembrane region" description="Helical" evidence="7">
    <location>
        <begin position="278"/>
        <end position="297"/>
    </location>
</feature>
<evidence type="ECO:0000256" key="5">
    <source>
        <dbReference type="ARBA" id="ARBA00022777"/>
    </source>
</evidence>
<dbReference type="InterPro" id="IPR036097">
    <property type="entry name" value="HisK_dim/P_sf"/>
</dbReference>
<dbReference type="EC" id="2.7.13.3" evidence="2"/>
<evidence type="ECO:0000259" key="8">
    <source>
        <dbReference type="PROSITE" id="PS50109"/>
    </source>
</evidence>
<dbReference type="AlphaFoldDB" id="A0A545SY89"/>
<dbReference type="Pfam" id="PF07696">
    <property type="entry name" value="7TMR-DISMED2"/>
    <property type="match status" value="1"/>
</dbReference>
<feature type="transmembrane region" description="Helical" evidence="7">
    <location>
        <begin position="396"/>
        <end position="414"/>
    </location>
</feature>
<dbReference type="PRINTS" id="PR00344">
    <property type="entry name" value="BCTRLSENSOR"/>
</dbReference>
<feature type="transmembrane region" description="Helical" evidence="7">
    <location>
        <begin position="363"/>
        <end position="384"/>
    </location>
</feature>
<sequence>MNDKVTVFRHDVRRLLTYTIVLIKATLRSSALLWLFLRILCFLLPVVGAAAKPLVLMEQRDHYDTLGYLEYLEDKTGKLALSDVGPISEALFTNVEQSANFGFGNSVYWFRLSVTNTHPQQPQWWLEVRNPALDLIDAYIFKSGTVSTHTQTGALVPISTRPIGVRNPVINLDLATDEVAQIYLRVETKGVISVPIFISRPEVFAVKESHIQALIGLCYGTILALLLYNLILFISTRDVNYFYYCLCVGSCGIFQFVLDGLAHEHIWPGNGALNRPTACFLIGLCIATTLQFTRSFLRGAEIFPKLNQVILTCSVLVFLYGSVWFAVEIEPLTIIIFSVLSFGVMLLMISATVIALHHGIVEARYLLIAWICLLLGVIGFNLMVHGKVAANFFTFRSIQIGTVLVSVLLSFGLAHRMRVLMQENTRIQTEAKINLERRVRERTLELDHAMSELGKANKLLRDSNVKAEEANQAKSEFIAAASHDLRQPLQALGFYLRILYDKSPGVDEVLAKCRSAFTALESLLKSLLDISKLDSNTVQANFQHIAINDIFERLKNANDYAARLKGLRLIFRGTRYTVFTDTQQLERILSNLINNAIRYTTEGGILVCSRRREHYLLLQVWDTGPGIPDAEHDNIFREFYQLKNRIKDQSQLPGLGLGLAIVKRLATLLGIPMSLRSTLGKGVVFSLQVPYGHVTKSPLPPIHTPDPSIDHHMVALVIDDDASIRDSMTLLIESWGGAALAVGSSNEAMRVITEEQITPDIIIADYQLGENESGVELVKALYAELQQSIPTIIITGETSKDSIEAIRSFGKDFIHKPVAPDKLKQIVSNLINRPHNTPTAR</sequence>
<keyword evidence="3 6" id="KW-0597">Phosphoprotein</keyword>
<keyword evidence="5 10" id="KW-0418">Kinase</keyword>
<dbReference type="SMART" id="SM00387">
    <property type="entry name" value="HATPase_c"/>
    <property type="match status" value="1"/>
</dbReference>
<feature type="domain" description="Histidine kinase" evidence="8">
    <location>
        <begin position="480"/>
        <end position="693"/>
    </location>
</feature>
<dbReference type="SUPFAM" id="SSF55874">
    <property type="entry name" value="ATPase domain of HSP90 chaperone/DNA topoisomerase II/histidine kinase"/>
    <property type="match status" value="1"/>
</dbReference>
<reference evidence="10 11" key="1">
    <citation type="submission" date="2019-06" db="EMBL/GenBank/DDBJ databases">
        <title>Whole genome sequence for Cellvibrionaceae sp. R142.</title>
        <authorList>
            <person name="Wang G."/>
        </authorList>
    </citation>
    <scope>NUCLEOTIDE SEQUENCE [LARGE SCALE GENOMIC DNA]</scope>
    <source>
        <strain evidence="10 11">R142</strain>
    </source>
</reference>
<dbReference type="InterPro" id="IPR011006">
    <property type="entry name" value="CheY-like_superfamily"/>
</dbReference>
<dbReference type="GO" id="GO:0000155">
    <property type="term" value="F:phosphorelay sensor kinase activity"/>
    <property type="evidence" value="ECO:0007669"/>
    <property type="project" value="InterPro"/>
</dbReference>
<evidence type="ECO:0000256" key="3">
    <source>
        <dbReference type="ARBA" id="ARBA00022553"/>
    </source>
</evidence>
<feature type="transmembrane region" description="Helical" evidence="7">
    <location>
        <begin position="333"/>
        <end position="356"/>
    </location>
</feature>
<dbReference type="SMART" id="SM00388">
    <property type="entry name" value="HisKA"/>
    <property type="match status" value="1"/>
</dbReference>
<keyword evidence="7" id="KW-0472">Membrane</keyword>
<dbReference type="SUPFAM" id="SSF47384">
    <property type="entry name" value="Homodimeric domain of signal transducing histidine kinase"/>
    <property type="match status" value="1"/>
</dbReference>
<dbReference type="InterPro" id="IPR011622">
    <property type="entry name" value="7TMR_DISM_rcpt_extracell_dom2"/>
</dbReference>
<dbReference type="Gene3D" id="2.60.40.2380">
    <property type="match status" value="1"/>
</dbReference>
<evidence type="ECO:0000256" key="4">
    <source>
        <dbReference type="ARBA" id="ARBA00022679"/>
    </source>
</evidence>
<dbReference type="Pfam" id="PF00512">
    <property type="entry name" value="HisKA"/>
    <property type="match status" value="1"/>
</dbReference>
<dbReference type="Pfam" id="PF00072">
    <property type="entry name" value="Response_reg"/>
    <property type="match status" value="1"/>
</dbReference>
<evidence type="ECO:0000256" key="6">
    <source>
        <dbReference type="PROSITE-ProRule" id="PRU00169"/>
    </source>
</evidence>
<dbReference type="InterPro" id="IPR011623">
    <property type="entry name" value="7TMR_DISM_rcpt_extracell_dom1"/>
</dbReference>
<comment type="caution">
    <text evidence="10">The sequence shown here is derived from an EMBL/GenBank/DDBJ whole genome shotgun (WGS) entry which is preliminary data.</text>
</comment>
<dbReference type="OrthoDB" id="6187449at2"/>
<keyword evidence="7" id="KW-1133">Transmembrane helix</keyword>
<dbReference type="InterPro" id="IPR003661">
    <property type="entry name" value="HisK_dim/P_dom"/>
</dbReference>
<feature type="transmembrane region" description="Helical" evidence="7">
    <location>
        <begin position="31"/>
        <end position="51"/>
    </location>
</feature>
<dbReference type="InterPro" id="IPR004358">
    <property type="entry name" value="Sig_transdc_His_kin-like_C"/>
</dbReference>
<dbReference type="SMART" id="SM00448">
    <property type="entry name" value="REC"/>
    <property type="match status" value="1"/>
</dbReference>
<dbReference type="Pfam" id="PF07695">
    <property type="entry name" value="7TMR-DISM_7TM"/>
    <property type="match status" value="1"/>
</dbReference>
<gene>
    <name evidence="10" type="ORF">FKG94_22515</name>
</gene>
<protein>
    <recommendedName>
        <fullName evidence="2">histidine kinase</fullName>
        <ecNumber evidence="2">2.7.13.3</ecNumber>
    </recommendedName>
</protein>
<dbReference type="InterPro" id="IPR005467">
    <property type="entry name" value="His_kinase_dom"/>
</dbReference>
<dbReference type="CDD" id="cd00075">
    <property type="entry name" value="HATPase"/>
    <property type="match status" value="1"/>
</dbReference>
<feature type="transmembrane region" description="Helical" evidence="7">
    <location>
        <begin position="309"/>
        <end position="327"/>
    </location>
</feature>
<dbReference type="PROSITE" id="PS50109">
    <property type="entry name" value="HIS_KIN"/>
    <property type="match status" value="1"/>
</dbReference>
<keyword evidence="7" id="KW-0812">Transmembrane</keyword>
<evidence type="ECO:0000256" key="1">
    <source>
        <dbReference type="ARBA" id="ARBA00000085"/>
    </source>
</evidence>
<feature type="domain" description="Response regulatory" evidence="9">
    <location>
        <begin position="714"/>
        <end position="831"/>
    </location>
</feature>
<evidence type="ECO:0000313" key="10">
    <source>
        <dbReference type="EMBL" id="TQV69928.1"/>
    </source>
</evidence>
<dbReference type="Pfam" id="PF02518">
    <property type="entry name" value="HATPase_c"/>
    <property type="match status" value="1"/>
</dbReference>
<dbReference type="EMBL" id="VHSG01000026">
    <property type="protein sequence ID" value="TQV69928.1"/>
    <property type="molecule type" value="Genomic_DNA"/>
</dbReference>
<dbReference type="GO" id="GO:0009927">
    <property type="term" value="F:histidine phosphotransfer kinase activity"/>
    <property type="evidence" value="ECO:0007669"/>
    <property type="project" value="TreeGrafter"/>
</dbReference>
<keyword evidence="4" id="KW-0808">Transferase</keyword>
<feature type="modified residue" description="4-aspartylphosphate" evidence="6">
    <location>
        <position position="765"/>
    </location>
</feature>
<dbReference type="InterPro" id="IPR036890">
    <property type="entry name" value="HATPase_C_sf"/>
</dbReference>
<dbReference type="GO" id="GO:0005886">
    <property type="term" value="C:plasma membrane"/>
    <property type="evidence" value="ECO:0007669"/>
    <property type="project" value="TreeGrafter"/>
</dbReference>
<dbReference type="RefSeq" id="WP_142929206.1">
    <property type="nucleotide sequence ID" value="NZ_ML660104.1"/>
</dbReference>
<evidence type="ECO:0000259" key="9">
    <source>
        <dbReference type="PROSITE" id="PS50110"/>
    </source>
</evidence>
<feature type="transmembrane region" description="Helical" evidence="7">
    <location>
        <begin position="241"/>
        <end position="258"/>
    </location>
</feature>
<name>A0A545SY89_9GAMM</name>
<dbReference type="PANTHER" id="PTHR43047:SF9">
    <property type="entry name" value="HISTIDINE KINASE"/>
    <property type="match status" value="1"/>
</dbReference>